<feature type="transmembrane region" description="Helical" evidence="1">
    <location>
        <begin position="385"/>
        <end position="404"/>
    </location>
</feature>
<evidence type="ECO:0000259" key="2">
    <source>
        <dbReference type="Pfam" id="PF16040"/>
    </source>
</evidence>
<dbReference type="Pfam" id="PF16040">
    <property type="entry name" value="APD1-4_N"/>
    <property type="match status" value="1"/>
</dbReference>
<feature type="domain" description="E3 ubiquitin-protein ligase APD1-4 middle" evidence="3">
    <location>
        <begin position="293"/>
        <end position="402"/>
    </location>
</feature>
<evidence type="ECO:0000259" key="3">
    <source>
        <dbReference type="Pfam" id="PF16041"/>
    </source>
</evidence>
<dbReference type="EMBL" id="GIFK01001783">
    <property type="protein sequence ID" value="NBJ59486.1"/>
    <property type="molecule type" value="Transcribed_RNA"/>
</dbReference>
<feature type="domain" description="E3 ubiquitin-protein ligase APD1-4 N-terminal" evidence="2">
    <location>
        <begin position="65"/>
        <end position="135"/>
    </location>
</feature>
<accession>A0A6B2EB05</accession>
<protein>
    <submittedName>
        <fullName evidence="4">Uncharacterized protein</fullName>
    </submittedName>
</protein>
<evidence type="ECO:0000313" key="4">
    <source>
        <dbReference type="EMBL" id="NBJ59486.1"/>
    </source>
</evidence>
<name>A0A6B2EB05_9DIPT</name>
<evidence type="ECO:0000256" key="1">
    <source>
        <dbReference type="SAM" id="Phobius"/>
    </source>
</evidence>
<sequence>MHGIKRVCIFCMLTTLLPSILIILPLYLRHSRFADVIYSLAESDIVEIKEGISTIFCEQHILRMNTSFHAIQLTHSPEISKKRRKHIRLKKSMTLPDDTLEYWGFFLLKGASVALKVCSRFDGSRILVVKGERNLKTCGLQDHNKNKPESANLGNGLGTVSVTFETVAEEVHDDFARSDSSEEEAKIHEMERIKEAAEKFIATHPKSMLAETILELKANHSARVRRDLVLDRKINHGGTALNYTDDSLDSVSSFEQGLLTCYDGQILLSQSFPPSSQCNSVKFLENGTHMIMKHDATADGYYYYIFYSDNDLVSNDINAIFDIHKPSFQYSRREGSRDCVNSTTCVFPIHFFSDETVIVEVPTRDGIEHEDEDFTTLISSCKPRMAVYVIFPIAILFLLVTCSFM</sequence>
<keyword evidence="1" id="KW-0812">Transmembrane</keyword>
<dbReference type="AlphaFoldDB" id="A0A6B2EB05"/>
<dbReference type="PANTHER" id="PTHR39077:SF2">
    <property type="entry name" value="E3 UBIQUITIN-PROTEIN LIGASE APD1-4 MIDDLE DOMAIN-CONTAINING PROTEIN"/>
    <property type="match status" value="1"/>
</dbReference>
<keyword evidence="1" id="KW-0472">Membrane</keyword>
<dbReference type="Pfam" id="PF16041">
    <property type="entry name" value="APD1-4_M"/>
    <property type="match status" value="1"/>
</dbReference>
<organism evidence="4">
    <name type="scientific">Phlebotomus kandelakii</name>
    <dbReference type="NCBI Taxonomy" id="1109342"/>
    <lineage>
        <taxon>Eukaryota</taxon>
        <taxon>Metazoa</taxon>
        <taxon>Ecdysozoa</taxon>
        <taxon>Arthropoda</taxon>
        <taxon>Hexapoda</taxon>
        <taxon>Insecta</taxon>
        <taxon>Pterygota</taxon>
        <taxon>Neoptera</taxon>
        <taxon>Endopterygota</taxon>
        <taxon>Diptera</taxon>
        <taxon>Nematocera</taxon>
        <taxon>Psychodoidea</taxon>
        <taxon>Psychodidae</taxon>
        <taxon>Phlebotomus</taxon>
        <taxon>Larroussius</taxon>
    </lineage>
</organism>
<reference evidence="4" key="1">
    <citation type="submission" date="2019-10" db="EMBL/GenBank/DDBJ databases">
        <title>Short sand fly seasons in Tbilisi, Georgia, hinder development of host immunity to saliva of the visceral leishmaniasis vector Phlebotomus kandelakii.</title>
        <authorList>
            <person name="Oliveira F."/>
            <person name="Giorgobiani E."/>
            <person name="Guimaraes-Costa A.B."/>
            <person name="Abdeladhim M."/>
            <person name="Oristian J."/>
            <person name="Tskhvaradze L."/>
            <person name="Tsertsvadze N."/>
            <person name="Zakalashvili M."/>
            <person name="Valenzuela J.G."/>
            <person name="Kamhawi S."/>
        </authorList>
    </citation>
    <scope>NUCLEOTIDE SEQUENCE</scope>
    <source>
        <strain evidence="4">Wild-capture in Tbilisi</strain>
        <tissue evidence="4">Salivary glands</tissue>
    </source>
</reference>
<feature type="transmembrane region" description="Helical" evidence="1">
    <location>
        <begin position="7"/>
        <end position="28"/>
    </location>
</feature>
<dbReference type="PANTHER" id="PTHR39077">
    <property type="entry name" value="DUF4793 DOMAIN-CONTAINING PROTEIN"/>
    <property type="match status" value="1"/>
</dbReference>
<dbReference type="InterPro" id="IPR032010">
    <property type="entry name" value="APD1-4_M"/>
</dbReference>
<proteinExistence type="predicted"/>
<dbReference type="InterPro" id="IPR032008">
    <property type="entry name" value="APD1-4_N"/>
</dbReference>
<keyword evidence="1" id="KW-1133">Transmembrane helix</keyword>